<dbReference type="GO" id="GO:0004181">
    <property type="term" value="F:metallocarboxypeptidase activity"/>
    <property type="evidence" value="ECO:0007669"/>
    <property type="project" value="InterPro"/>
</dbReference>
<dbReference type="InterPro" id="IPR003146">
    <property type="entry name" value="M14A_act_pep"/>
</dbReference>
<dbReference type="EMBL" id="FZQP02000349">
    <property type="protein sequence ID" value="VVC88555.1"/>
    <property type="molecule type" value="Genomic_DNA"/>
</dbReference>
<evidence type="ECO:0000256" key="4">
    <source>
        <dbReference type="ARBA" id="ARBA00022525"/>
    </source>
</evidence>
<keyword evidence="7" id="KW-0479">Metal-binding</keyword>
<evidence type="ECO:0000313" key="17">
    <source>
        <dbReference type="EMBL" id="VVC88555.1"/>
    </source>
</evidence>
<keyword evidence="8 15" id="KW-0732">Signal</keyword>
<keyword evidence="9" id="KW-0378">Hydrolase</keyword>
<feature type="active site" description="Proton donor/acceptor" evidence="14">
    <location>
        <position position="706"/>
    </location>
</feature>
<gene>
    <name evidence="17" type="ORF">LSINAPIS_LOCUS1900</name>
</gene>
<accession>A0A5E4PU72</accession>
<dbReference type="PANTHER" id="PTHR11705:SF91">
    <property type="entry name" value="FI01817P-RELATED"/>
    <property type="match status" value="1"/>
</dbReference>
<evidence type="ECO:0000256" key="2">
    <source>
        <dbReference type="ARBA" id="ARBA00004613"/>
    </source>
</evidence>
<evidence type="ECO:0000256" key="3">
    <source>
        <dbReference type="ARBA" id="ARBA00005988"/>
    </source>
</evidence>
<keyword evidence="4" id="KW-0964">Secreted</keyword>
<dbReference type="Gene3D" id="3.30.70.340">
    <property type="entry name" value="Metallocarboxypeptidase-like"/>
    <property type="match status" value="2"/>
</dbReference>
<dbReference type="FunFam" id="3.40.630.10:FF:000040">
    <property type="entry name" value="zinc carboxypeptidase"/>
    <property type="match status" value="1"/>
</dbReference>
<name>A0A5E4PU72_9NEOP</name>
<dbReference type="SUPFAM" id="SSF54897">
    <property type="entry name" value="Protease propeptides/inhibitors"/>
    <property type="match status" value="2"/>
</dbReference>
<comment type="cofactor">
    <cofactor evidence="1">
        <name>Zn(2+)</name>
        <dbReference type="ChEBI" id="CHEBI:29105"/>
    </cofactor>
</comment>
<dbReference type="InterPro" id="IPR000834">
    <property type="entry name" value="Peptidase_M14"/>
</dbReference>
<evidence type="ECO:0000256" key="6">
    <source>
        <dbReference type="ARBA" id="ARBA00022670"/>
    </source>
</evidence>
<dbReference type="GO" id="GO:0008270">
    <property type="term" value="F:zinc ion binding"/>
    <property type="evidence" value="ECO:0007669"/>
    <property type="project" value="InterPro"/>
</dbReference>
<feature type="signal peptide" evidence="15">
    <location>
        <begin position="1"/>
        <end position="19"/>
    </location>
</feature>
<feature type="chain" id="PRO_5022752199" description="Peptidase M14 domain-containing protein" evidence="15">
    <location>
        <begin position="20"/>
        <end position="773"/>
    </location>
</feature>
<dbReference type="SMART" id="SM00631">
    <property type="entry name" value="Zn_pept"/>
    <property type="match status" value="2"/>
</dbReference>
<dbReference type="Gene3D" id="3.40.630.10">
    <property type="entry name" value="Zn peptidases"/>
    <property type="match status" value="2"/>
</dbReference>
<dbReference type="FunFam" id="3.40.630.10:FF:000084">
    <property type="entry name" value="Carboxypeptidase B2"/>
    <property type="match status" value="1"/>
</dbReference>
<evidence type="ECO:0000256" key="15">
    <source>
        <dbReference type="SAM" id="SignalP"/>
    </source>
</evidence>
<evidence type="ECO:0000256" key="13">
    <source>
        <dbReference type="ARBA" id="ARBA00057299"/>
    </source>
</evidence>
<dbReference type="Proteomes" id="UP000324832">
    <property type="component" value="Unassembled WGS sequence"/>
</dbReference>
<evidence type="ECO:0000256" key="5">
    <source>
        <dbReference type="ARBA" id="ARBA00022645"/>
    </source>
</evidence>
<evidence type="ECO:0000256" key="1">
    <source>
        <dbReference type="ARBA" id="ARBA00001947"/>
    </source>
</evidence>
<dbReference type="InterPro" id="IPR057246">
    <property type="entry name" value="CARBOXYPEPT_ZN_1"/>
</dbReference>
<dbReference type="InterPro" id="IPR036990">
    <property type="entry name" value="M14A-like_propep"/>
</dbReference>
<comment type="caution">
    <text evidence="14">Lacks conserved residue(s) required for the propagation of feature annotation.</text>
</comment>
<dbReference type="GO" id="GO:0006508">
    <property type="term" value="P:proteolysis"/>
    <property type="evidence" value="ECO:0007669"/>
    <property type="project" value="UniProtKB-KW"/>
</dbReference>
<evidence type="ECO:0000313" key="18">
    <source>
        <dbReference type="Proteomes" id="UP000324832"/>
    </source>
</evidence>
<comment type="function">
    <text evidence="13">Involved in the digestion of the blood meal.</text>
</comment>
<protein>
    <recommendedName>
        <fullName evidence="16">Peptidase M14 domain-containing protein</fullName>
    </recommendedName>
</protein>
<evidence type="ECO:0000259" key="16">
    <source>
        <dbReference type="PROSITE" id="PS52035"/>
    </source>
</evidence>
<evidence type="ECO:0000256" key="11">
    <source>
        <dbReference type="ARBA" id="ARBA00023049"/>
    </source>
</evidence>
<feature type="domain" description="Peptidase M14" evidence="16">
    <location>
        <begin position="97"/>
        <end position="392"/>
    </location>
</feature>
<reference evidence="17 18" key="1">
    <citation type="submission" date="2017-07" db="EMBL/GenBank/DDBJ databases">
        <authorList>
            <person name="Talla V."/>
            <person name="Backstrom N."/>
        </authorList>
    </citation>
    <scope>NUCLEOTIDE SEQUENCE [LARGE SCALE GENOMIC DNA]</scope>
</reference>
<evidence type="ECO:0000256" key="12">
    <source>
        <dbReference type="ARBA" id="ARBA00023157"/>
    </source>
</evidence>
<dbReference type="PRINTS" id="PR00765">
    <property type="entry name" value="CRBOXYPTASEA"/>
</dbReference>
<keyword evidence="10" id="KW-0862">Zinc</keyword>
<comment type="similarity">
    <text evidence="3 14">Belongs to the peptidase M14 family.</text>
</comment>
<keyword evidence="6" id="KW-0645">Protease</keyword>
<dbReference type="SUPFAM" id="SSF53187">
    <property type="entry name" value="Zn-dependent exopeptidases"/>
    <property type="match status" value="2"/>
</dbReference>
<dbReference type="AlphaFoldDB" id="A0A5E4PU72"/>
<keyword evidence="5" id="KW-0121">Carboxypeptidase</keyword>
<keyword evidence="18" id="KW-1185">Reference proteome</keyword>
<feature type="domain" description="Peptidase M14" evidence="16">
    <location>
        <begin position="491"/>
        <end position="740"/>
    </location>
</feature>
<sequence length="773" mass="89934">MSLSIFAYFLIFIIECRLCQETKRYDNYTLYNIIPTERYQLKFLQTLESKKYIDVIFWRRPFKLYSSIQILVSPMDVELFEERLVHFGIKSSVSSKDIQNLEDVYQWMADIADKHPKFVHLTAIGMSAEGREILALSIERPNAKAKVMVEGAIHGNEWITCEFVTFLANEIINSHKSEDHKLKKIAHKFHWFFVPVANPDGYAYSMKTDRLWRYNRRPITNMSIGVDLNRNFDYNFCVHGSGKYPQEDDYCGPQPFSEPESSALSSFIATHKRGLNFYFSFHAYGQKILIPYSDRVKHVENFAEMENYGKQAIMKMYRMSGVKYYVGTMYDIFGYRTSGDSASFVKKKYGVKYVITFLLRDNGTFGYALPSNQILPTCKETVAGLAELMTARHRRLSPLLFSAATISRNINYLYINLSAIYNVNYWRPPGLLNKPTEFMIAPENKSDFVRRAQSGGIYYSTVIEDVQRLEFDKQTVNTYIRRNMKTFNWNSFYRLEDIYNWLRDLSKKYSKVMTIKSIGTTVNKRNIMAVIINYNPESKIKKPKVMVEGGIHAREWISPAFVTYFIHSLLIAERNINTTMIEIAKKYRWYFVPVVNPDGYEYTHTKDRLYRKNMNAVDLNRNFEIAFGSVGISFQQSSEIFCGHAAFSEPETQAMRRFIKINSRDLKYYFAFHSYGQDMGLNAARAIFRRYGTQYAVGTAYVVTFELRDQGKHGFALPPSQILPTCKETMDGIRSLLTPSTHQELRKVPPNAQISTDLDMLVVFICLFIILCR</sequence>
<dbReference type="PANTHER" id="PTHR11705">
    <property type="entry name" value="PROTEASE FAMILY M14 CARBOXYPEPTIDASE A,B"/>
    <property type="match status" value="1"/>
</dbReference>
<evidence type="ECO:0000256" key="7">
    <source>
        <dbReference type="ARBA" id="ARBA00022723"/>
    </source>
</evidence>
<dbReference type="Pfam" id="PF02244">
    <property type="entry name" value="Propep_M14"/>
    <property type="match status" value="2"/>
</dbReference>
<evidence type="ECO:0000256" key="9">
    <source>
        <dbReference type="ARBA" id="ARBA00022801"/>
    </source>
</evidence>
<evidence type="ECO:0000256" key="14">
    <source>
        <dbReference type="PROSITE-ProRule" id="PRU01379"/>
    </source>
</evidence>
<comment type="subcellular location">
    <subcellularLocation>
        <location evidence="2">Secreted</location>
    </subcellularLocation>
</comment>
<evidence type="ECO:0000256" key="10">
    <source>
        <dbReference type="ARBA" id="ARBA00022833"/>
    </source>
</evidence>
<dbReference type="Pfam" id="PF00246">
    <property type="entry name" value="Peptidase_M14"/>
    <property type="match status" value="3"/>
</dbReference>
<keyword evidence="12" id="KW-1015">Disulfide bond</keyword>
<proteinExistence type="inferred from homology"/>
<dbReference type="PROSITE" id="PS00132">
    <property type="entry name" value="CARBOXYPEPT_ZN_1"/>
    <property type="match status" value="1"/>
</dbReference>
<dbReference type="GO" id="GO:0005615">
    <property type="term" value="C:extracellular space"/>
    <property type="evidence" value="ECO:0007669"/>
    <property type="project" value="TreeGrafter"/>
</dbReference>
<dbReference type="PROSITE" id="PS52035">
    <property type="entry name" value="PEPTIDASE_M14"/>
    <property type="match status" value="2"/>
</dbReference>
<keyword evidence="11" id="KW-0482">Metalloprotease</keyword>
<evidence type="ECO:0000256" key="8">
    <source>
        <dbReference type="ARBA" id="ARBA00022729"/>
    </source>
</evidence>
<organism evidence="17 18">
    <name type="scientific">Leptidea sinapis</name>
    <dbReference type="NCBI Taxonomy" id="189913"/>
    <lineage>
        <taxon>Eukaryota</taxon>
        <taxon>Metazoa</taxon>
        <taxon>Ecdysozoa</taxon>
        <taxon>Arthropoda</taxon>
        <taxon>Hexapoda</taxon>
        <taxon>Insecta</taxon>
        <taxon>Pterygota</taxon>
        <taxon>Neoptera</taxon>
        <taxon>Endopterygota</taxon>
        <taxon>Lepidoptera</taxon>
        <taxon>Glossata</taxon>
        <taxon>Ditrysia</taxon>
        <taxon>Papilionoidea</taxon>
        <taxon>Pieridae</taxon>
        <taxon>Dismorphiinae</taxon>
        <taxon>Leptidea</taxon>
    </lineage>
</organism>